<evidence type="ECO:0000313" key="2">
    <source>
        <dbReference type="EMBL" id="KAK7056301.1"/>
    </source>
</evidence>
<name>A0AAW0DXA6_9AGAR</name>
<proteinExistence type="predicted"/>
<keyword evidence="3" id="KW-1185">Reference proteome</keyword>
<dbReference type="AlphaFoldDB" id="A0AAW0DXA6"/>
<keyword evidence="1" id="KW-1133">Transmembrane helix</keyword>
<evidence type="ECO:0000256" key="1">
    <source>
        <dbReference type="SAM" id="Phobius"/>
    </source>
</evidence>
<keyword evidence="1" id="KW-0812">Transmembrane</keyword>
<comment type="caution">
    <text evidence="2">The sequence shown here is derived from an EMBL/GenBank/DDBJ whole genome shotgun (WGS) entry which is preliminary data.</text>
</comment>
<dbReference type="EMBL" id="JAYKXP010000007">
    <property type="protein sequence ID" value="KAK7056301.1"/>
    <property type="molecule type" value="Genomic_DNA"/>
</dbReference>
<gene>
    <name evidence="2" type="ORF">VNI00_002854</name>
</gene>
<sequence>MTDTNRCARYGFMETFETMSTTFIAEVFLTLRVYALAKKHRGVLAISGFIMAWQWAIAIYAMSQSSKGTDQPALLLSRRAGMPPLPTLPNAEPYHVCIFISTLTVTPWVEAWLCLSLAFDGLAFLAILFFTFQMMSRQEYRFIRVLKVIQRDGITYFFVLFSSNLVWLLLLLHARPGLKFMHNQPAMV</sequence>
<keyword evidence="1" id="KW-0472">Membrane</keyword>
<accession>A0AAW0DXA6</accession>
<feature type="transmembrane region" description="Helical" evidence="1">
    <location>
        <begin position="42"/>
        <end position="62"/>
    </location>
</feature>
<evidence type="ECO:0000313" key="3">
    <source>
        <dbReference type="Proteomes" id="UP001383192"/>
    </source>
</evidence>
<dbReference type="Proteomes" id="UP001383192">
    <property type="component" value="Unassembled WGS sequence"/>
</dbReference>
<feature type="transmembrane region" description="Helical" evidence="1">
    <location>
        <begin position="109"/>
        <end position="132"/>
    </location>
</feature>
<feature type="transmembrane region" description="Helical" evidence="1">
    <location>
        <begin position="153"/>
        <end position="174"/>
    </location>
</feature>
<reference evidence="2 3" key="1">
    <citation type="submission" date="2024-01" db="EMBL/GenBank/DDBJ databases">
        <title>A draft genome for a cacao thread blight-causing isolate of Paramarasmius palmivorus.</title>
        <authorList>
            <person name="Baruah I.K."/>
            <person name="Bukari Y."/>
            <person name="Amoako-Attah I."/>
            <person name="Meinhardt L.W."/>
            <person name="Bailey B.A."/>
            <person name="Cohen S.P."/>
        </authorList>
    </citation>
    <scope>NUCLEOTIDE SEQUENCE [LARGE SCALE GENOMIC DNA]</scope>
    <source>
        <strain evidence="2 3">GH-12</strain>
    </source>
</reference>
<protein>
    <submittedName>
        <fullName evidence="2">Uncharacterized protein</fullName>
    </submittedName>
</protein>
<organism evidence="2 3">
    <name type="scientific">Paramarasmius palmivorus</name>
    <dbReference type="NCBI Taxonomy" id="297713"/>
    <lineage>
        <taxon>Eukaryota</taxon>
        <taxon>Fungi</taxon>
        <taxon>Dikarya</taxon>
        <taxon>Basidiomycota</taxon>
        <taxon>Agaricomycotina</taxon>
        <taxon>Agaricomycetes</taxon>
        <taxon>Agaricomycetidae</taxon>
        <taxon>Agaricales</taxon>
        <taxon>Marasmiineae</taxon>
        <taxon>Marasmiaceae</taxon>
        <taxon>Paramarasmius</taxon>
    </lineage>
</organism>